<proteinExistence type="inferred from homology"/>
<evidence type="ECO:0000256" key="16">
    <source>
        <dbReference type="PIRSR" id="PIRSR018250-3"/>
    </source>
</evidence>
<evidence type="ECO:0000256" key="13">
    <source>
        <dbReference type="ARBA" id="ARBA00047860"/>
    </source>
</evidence>
<organism evidence="20 21">
    <name type="scientific">Lomentospora prolificans</name>
    <dbReference type="NCBI Taxonomy" id="41688"/>
    <lineage>
        <taxon>Eukaryota</taxon>
        <taxon>Fungi</taxon>
        <taxon>Dikarya</taxon>
        <taxon>Ascomycota</taxon>
        <taxon>Pezizomycotina</taxon>
        <taxon>Sordariomycetes</taxon>
        <taxon>Hypocreomycetidae</taxon>
        <taxon>Microascales</taxon>
        <taxon>Microascaceae</taxon>
        <taxon>Lomentospora</taxon>
    </lineage>
</organism>
<feature type="binding site" evidence="16">
    <location>
        <position position="225"/>
    </location>
    <ligand>
        <name>NAD(+)</name>
        <dbReference type="ChEBI" id="CHEBI:57540"/>
    </ligand>
</feature>
<keyword evidence="21" id="KW-1185">Reference proteome</keyword>
<dbReference type="FunFam" id="3.40.50.720:FF:000217">
    <property type="entry name" value="Saccharopine dehydrogenase [NAD(+), L-lysine-forming]"/>
    <property type="match status" value="1"/>
</dbReference>
<dbReference type="SUPFAM" id="SSF51735">
    <property type="entry name" value="NAD(P)-binding Rossmann-fold domains"/>
    <property type="match status" value="1"/>
</dbReference>
<protein>
    <recommendedName>
        <fullName evidence="6 14">Saccharopine dehydrogenase [NAD(+), L-lysine-forming]</fullName>
        <shortName evidence="14">SDH</shortName>
        <ecNumber evidence="5 14">1.5.1.7</ecNumber>
    </recommendedName>
    <alternativeName>
        <fullName evidence="12 14">Lysine--2-oxoglutarate reductase</fullName>
    </alternativeName>
</protein>
<evidence type="ECO:0000256" key="17">
    <source>
        <dbReference type="PIRSR" id="PIRSR018250-4"/>
    </source>
</evidence>
<dbReference type="InParanoid" id="A0A2N3NKB7"/>
<feature type="domain" description="Alanine dehydrogenase/pyridine nucleotide transhydrogenase NAD(H)-binding" evidence="18">
    <location>
        <begin position="182"/>
        <end position="315"/>
    </location>
</feature>
<feature type="binding site" evidence="16">
    <location>
        <position position="276"/>
    </location>
    <ligand>
        <name>NAD(+)</name>
        <dbReference type="ChEBI" id="CHEBI:57540"/>
    </ligand>
</feature>
<dbReference type="OrthoDB" id="265306at2759"/>
<comment type="similarity">
    <text evidence="3 14">Belongs to the AlaDH/PNT family.</text>
</comment>
<comment type="caution">
    <text evidence="20">The sequence shown here is derived from an EMBL/GenBank/DDBJ whole genome shotgun (WGS) entry which is preliminary data.</text>
</comment>
<evidence type="ECO:0000259" key="19">
    <source>
        <dbReference type="SMART" id="SM01003"/>
    </source>
</evidence>
<dbReference type="STRING" id="41688.A0A2N3NKB7"/>
<comment type="subunit">
    <text evidence="4">Monomer.</text>
</comment>
<feature type="domain" description="Alanine dehydrogenase/pyridine nucleotide transhydrogenase N-terminal" evidence="19">
    <location>
        <begin position="7"/>
        <end position="141"/>
    </location>
</feature>
<evidence type="ECO:0000256" key="3">
    <source>
        <dbReference type="ARBA" id="ARBA00005689"/>
    </source>
</evidence>
<dbReference type="GO" id="GO:0004754">
    <property type="term" value="F:saccharopine dehydrogenase (NAD+, L-lysine-forming) activity"/>
    <property type="evidence" value="ECO:0007669"/>
    <property type="project" value="UniProtKB-EC"/>
</dbReference>
<dbReference type="PIRSF" id="PIRSF018250">
    <property type="entry name" value="Saccharopine_DH_Lys"/>
    <property type="match status" value="1"/>
</dbReference>
<evidence type="ECO:0000256" key="6">
    <source>
        <dbReference type="ARBA" id="ARBA00021221"/>
    </source>
</evidence>
<evidence type="ECO:0000313" key="20">
    <source>
        <dbReference type="EMBL" id="PKS12802.1"/>
    </source>
</evidence>
<dbReference type="GO" id="GO:0005737">
    <property type="term" value="C:cytoplasm"/>
    <property type="evidence" value="ECO:0007669"/>
    <property type="project" value="TreeGrafter"/>
</dbReference>
<evidence type="ECO:0000313" key="21">
    <source>
        <dbReference type="Proteomes" id="UP000233524"/>
    </source>
</evidence>
<sequence length="374" mass="41204">MSGITLHLRSESKPLEHRSMLTPSTTKALIDAGYTVNVERSPERIFDDCEFEAVGATLVPEGSWTEAPTDHIICGLKELPEEDFPLKHTFVHFAHCFKEQAGWQNVLSRFPRGGGTLLDLEFLVDETGRRVAAFGYHAGFAGAAASLMNWAWQITHPGEALPSLNYYPNEDALIAEVKKVLAEAQAKAGRLPRVIVIGALGRCGRGAVDMSLRAGIPTEQVLKWDLAETKVGGPFKEIVESDIFCNCIYLTHKIPNFVDMDSLRVPNRRLSVVCDVSADTTSPFNPVPIYNTVTTFDKPTVQVEGLEGAPLSVIAIDHLPSMLPREASDAFSKDLLPSLLNLKKWKEEPVWARAEKLFQEKVATLPKELQGNSA</sequence>
<dbReference type="Pfam" id="PF05222">
    <property type="entry name" value="AlaDh_PNT_N"/>
    <property type="match status" value="1"/>
</dbReference>
<feature type="binding site" evidence="16">
    <location>
        <position position="229"/>
    </location>
    <ligand>
        <name>NAD(+)</name>
        <dbReference type="ChEBI" id="CHEBI:57540"/>
    </ligand>
</feature>
<dbReference type="CDD" id="cd12188">
    <property type="entry name" value="SDH"/>
    <property type="match status" value="1"/>
</dbReference>
<name>A0A2N3NKB7_9PEZI</name>
<feature type="binding site" evidence="16">
    <location>
        <position position="249"/>
    </location>
    <ligand>
        <name>NAD(+)</name>
        <dbReference type="ChEBI" id="CHEBI:57540"/>
    </ligand>
</feature>
<keyword evidence="11" id="KW-1015">Disulfide bond</keyword>
<comment type="catalytic activity">
    <reaction evidence="13 14">
        <text>L-saccharopine + NAD(+) + H2O = L-lysine + 2-oxoglutarate + NADH + H(+)</text>
        <dbReference type="Rhea" id="RHEA:12440"/>
        <dbReference type="ChEBI" id="CHEBI:15377"/>
        <dbReference type="ChEBI" id="CHEBI:15378"/>
        <dbReference type="ChEBI" id="CHEBI:16810"/>
        <dbReference type="ChEBI" id="CHEBI:32551"/>
        <dbReference type="ChEBI" id="CHEBI:57540"/>
        <dbReference type="ChEBI" id="CHEBI:57945"/>
        <dbReference type="ChEBI" id="CHEBI:57951"/>
        <dbReference type="EC" id="1.5.1.7"/>
    </reaction>
</comment>
<evidence type="ECO:0000256" key="10">
    <source>
        <dbReference type="ARBA" id="ARBA00023154"/>
    </source>
</evidence>
<comment type="function">
    <text evidence="1">Catalyzes the NAD(+)-dependent cleavage of saccharopine to L-lysine and 2-oxoglutarate, the final step in the alpha-aminoadipate (AAA) pathway for lysin biosynthesis.</text>
</comment>
<feature type="binding site" evidence="16">
    <location>
        <begin position="201"/>
        <end position="202"/>
    </location>
    <ligand>
        <name>NAD(+)</name>
        <dbReference type="ChEBI" id="CHEBI:57540"/>
    </ligand>
</feature>
<dbReference type="FunFam" id="3.40.50.720:FF:000627">
    <property type="entry name" value="Saccharopine dehydrogenase [NAD(+), L-lysine-forming]"/>
    <property type="match status" value="1"/>
</dbReference>
<dbReference type="UniPathway" id="UPA00033">
    <property type="reaction ID" value="UER00034"/>
</dbReference>
<evidence type="ECO:0000256" key="2">
    <source>
        <dbReference type="ARBA" id="ARBA00004884"/>
    </source>
</evidence>
<keyword evidence="10 14" id="KW-0457">Lysine biosynthesis</keyword>
<dbReference type="Gene3D" id="3.40.50.720">
    <property type="entry name" value="NAD(P)-binding Rossmann-like Domain"/>
    <property type="match status" value="1"/>
</dbReference>
<dbReference type="SMART" id="SM01002">
    <property type="entry name" value="AlaDh_PNT_C"/>
    <property type="match status" value="1"/>
</dbReference>
<comment type="pathway">
    <text evidence="2 14">Amino-acid biosynthesis; L-lysine biosynthesis via AAA pathway; L-lysine from L-alpha-aminoadipate (fungal route): step 3/3.</text>
</comment>
<dbReference type="InterPro" id="IPR007698">
    <property type="entry name" value="AlaDH/PNT_NAD(H)-bd"/>
</dbReference>
<evidence type="ECO:0000256" key="15">
    <source>
        <dbReference type="PIRSR" id="PIRSR018250-1"/>
    </source>
</evidence>
<dbReference type="InterPro" id="IPR007886">
    <property type="entry name" value="AlaDH/PNT_N"/>
</dbReference>
<dbReference type="EC" id="1.5.1.7" evidence="5 14"/>
<dbReference type="FunCoup" id="A0A2N3NKB7">
    <property type="interactions" value="175"/>
</dbReference>
<accession>A0A2N3NKB7</accession>
<evidence type="ECO:0000256" key="4">
    <source>
        <dbReference type="ARBA" id="ARBA00011245"/>
    </source>
</evidence>
<evidence type="ECO:0000256" key="8">
    <source>
        <dbReference type="ARBA" id="ARBA00023002"/>
    </source>
</evidence>
<evidence type="ECO:0000256" key="5">
    <source>
        <dbReference type="ARBA" id="ARBA00012847"/>
    </source>
</evidence>
<keyword evidence="9 14" id="KW-0520">NAD</keyword>
<dbReference type="InterPro" id="IPR027281">
    <property type="entry name" value="Lys1"/>
</dbReference>
<dbReference type="SUPFAM" id="SSF52283">
    <property type="entry name" value="Formate/glycerate dehydrogenase catalytic domain-like"/>
    <property type="match status" value="1"/>
</dbReference>
<feature type="binding site" evidence="16">
    <location>
        <position position="129"/>
    </location>
    <ligand>
        <name>NAD(+)</name>
        <dbReference type="ChEBI" id="CHEBI:57540"/>
    </ligand>
</feature>
<dbReference type="EMBL" id="NLAX01000003">
    <property type="protein sequence ID" value="PKS12802.1"/>
    <property type="molecule type" value="Genomic_DNA"/>
</dbReference>
<feature type="disulfide bond" evidence="17">
    <location>
        <begin position="203"/>
        <end position="247"/>
    </location>
</feature>
<feature type="active site" description="Proton acceptor" evidence="15">
    <location>
        <position position="77"/>
    </location>
</feature>
<evidence type="ECO:0000256" key="11">
    <source>
        <dbReference type="ARBA" id="ARBA00023157"/>
    </source>
</evidence>
<dbReference type="Proteomes" id="UP000233524">
    <property type="component" value="Unassembled WGS sequence"/>
</dbReference>
<keyword evidence="7 14" id="KW-0028">Amino-acid biosynthesis</keyword>
<dbReference type="InterPro" id="IPR036291">
    <property type="entry name" value="NAD(P)-bd_dom_sf"/>
</dbReference>
<evidence type="ECO:0000256" key="1">
    <source>
        <dbReference type="ARBA" id="ARBA00004078"/>
    </source>
</evidence>
<dbReference type="VEuPathDB" id="FungiDB:jhhlp_001013"/>
<evidence type="ECO:0000256" key="9">
    <source>
        <dbReference type="ARBA" id="ARBA00023027"/>
    </source>
</evidence>
<feature type="active site" description="Proton donor" evidence="15">
    <location>
        <position position="95"/>
    </location>
</feature>
<gene>
    <name evidence="20" type="ORF">jhhlp_001013</name>
</gene>
<dbReference type="AlphaFoldDB" id="A0A2N3NKB7"/>
<dbReference type="InterPro" id="IPR051168">
    <property type="entry name" value="AASS"/>
</dbReference>
<dbReference type="PANTHER" id="PTHR11133">
    <property type="entry name" value="SACCHAROPINE DEHYDROGENASE"/>
    <property type="match status" value="1"/>
</dbReference>
<evidence type="ECO:0000259" key="18">
    <source>
        <dbReference type="SMART" id="SM01002"/>
    </source>
</evidence>
<evidence type="ECO:0000256" key="7">
    <source>
        <dbReference type="ARBA" id="ARBA00022605"/>
    </source>
</evidence>
<dbReference type="GO" id="GO:0019878">
    <property type="term" value="P:lysine biosynthetic process via aminoadipic acid"/>
    <property type="evidence" value="ECO:0007669"/>
    <property type="project" value="UniProtKB-UniPathway"/>
</dbReference>
<reference evidence="20 21" key="1">
    <citation type="journal article" date="2017" name="G3 (Bethesda)">
        <title>First Draft Genome Sequence of the Pathogenic Fungus Lomentospora prolificans (Formerly Scedosporium prolificans).</title>
        <authorList>
            <person name="Luo R."/>
            <person name="Zimin A."/>
            <person name="Workman R."/>
            <person name="Fan Y."/>
            <person name="Pertea G."/>
            <person name="Grossman N."/>
            <person name="Wear M.P."/>
            <person name="Jia B."/>
            <person name="Miller H."/>
            <person name="Casadevall A."/>
            <person name="Timp W."/>
            <person name="Zhang S.X."/>
            <person name="Salzberg S.L."/>
        </authorList>
    </citation>
    <scope>NUCLEOTIDE SEQUENCE [LARGE SCALE GENOMIC DNA]</scope>
    <source>
        <strain evidence="20 21">JHH-5317</strain>
    </source>
</reference>
<dbReference type="SMART" id="SM01003">
    <property type="entry name" value="AlaDh_PNT_N"/>
    <property type="match status" value="1"/>
</dbReference>
<keyword evidence="8 14" id="KW-0560">Oxidoreductase</keyword>
<evidence type="ECO:0000256" key="14">
    <source>
        <dbReference type="PIRNR" id="PIRNR018250"/>
    </source>
</evidence>
<evidence type="ECO:0000256" key="12">
    <source>
        <dbReference type="ARBA" id="ARBA00033228"/>
    </source>
</evidence>
<dbReference type="PANTHER" id="PTHR11133:SF23">
    <property type="entry name" value="SACCHAROPINE DEHYDROGENASE [NAD(+), L-LYSINE-FORMING]"/>
    <property type="match status" value="1"/>
</dbReference>
<feature type="binding site" evidence="16">
    <location>
        <begin position="316"/>
        <end position="319"/>
    </location>
    <ligand>
        <name>NAD(+)</name>
        <dbReference type="ChEBI" id="CHEBI:57540"/>
    </ligand>
</feature>